<accession>A0A7T7GUX8</accession>
<reference evidence="1" key="2">
    <citation type="submission" date="2020-09" db="EMBL/GenBank/DDBJ databases">
        <authorList>
            <person name="Le Lay C."/>
            <person name="Shi M."/>
            <person name="Bucek A."/>
            <person name="Bourguignon T."/>
            <person name="Lo N."/>
            <person name="Holmes E.C."/>
        </authorList>
    </citation>
    <scope>NUCLEOTIDE SEQUENCE</scope>
    <source>
        <strain evidence="1">4v_2</strain>
    </source>
</reference>
<dbReference type="EMBL" id="MW052088">
    <property type="protein sequence ID" value="QQM16282.1"/>
    <property type="molecule type" value="Genomic_RNA"/>
</dbReference>
<organism evidence="1">
    <name type="scientific">Wifsystermes virus</name>
    <dbReference type="NCBI Taxonomy" id="2796640"/>
    <lineage>
        <taxon>Viruses</taxon>
        <taxon>Riboviria</taxon>
    </lineage>
</organism>
<protein>
    <submittedName>
        <fullName evidence="1">Uncharacterized protein</fullName>
    </submittedName>
</protein>
<reference evidence="1" key="1">
    <citation type="journal article" date="2020" name="Viruses">
        <title>Unmapped RNA Virus Diversity in Termites and their Symbionts.</title>
        <authorList>
            <person name="Lay C.L."/>
            <person name="Shi M."/>
            <person name="Bucek A."/>
            <person name="Bourguignon T."/>
            <person name="Lo N."/>
            <person name="Holmes E.C."/>
        </authorList>
    </citation>
    <scope>NUCLEOTIDE SEQUENCE</scope>
    <source>
        <strain evidence="1">4v_2</strain>
    </source>
</reference>
<name>A0A7T7GUX8_9VIRU</name>
<sequence>MYLRTRDQIVAWTADFRHRLLTVAERQHFHFLSEKPDGQAYHSIGNASGPWTQEVPDGRSLGYPSLTKLAADWVQAQAAFKSEITANYLVDGQGARPAIGSFEMELQVDPLNFPAAPGVYVFISTRLFFGSMELDNVHDLTIDLSSFMDNVVIAPFQYLALHTLGSGGAQIAVAALGRLASVAKPRIGLSWGFDMQGHFTRWKAGVAADLFLGADCFTVRDVNQARTVSALATHPELRRTSAGLRYVLPSCGWGGLVKKRAGSL</sequence>
<proteinExistence type="predicted"/>
<evidence type="ECO:0000313" key="1">
    <source>
        <dbReference type="EMBL" id="QQM16282.1"/>
    </source>
</evidence>